<evidence type="ECO:0000313" key="1">
    <source>
        <dbReference type="EMBL" id="HJH21289.1"/>
    </source>
</evidence>
<reference evidence="1" key="1">
    <citation type="journal article" date="2021" name="PeerJ">
        <title>Extensive microbial diversity within the chicken gut microbiome revealed by metagenomics and culture.</title>
        <authorList>
            <person name="Gilroy R."/>
            <person name="Ravi A."/>
            <person name="Getino M."/>
            <person name="Pursley I."/>
            <person name="Horton D.L."/>
            <person name="Alikhan N.F."/>
            <person name="Baker D."/>
            <person name="Gharbi K."/>
            <person name="Hall N."/>
            <person name="Watson M."/>
            <person name="Adriaenssens E.M."/>
            <person name="Foster-Nyarko E."/>
            <person name="Jarju S."/>
            <person name="Secka A."/>
            <person name="Antonio M."/>
            <person name="Oren A."/>
            <person name="Chaudhuri R.R."/>
            <person name="La Ragione R."/>
            <person name="Hildebrand F."/>
            <person name="Pallen M.J."/>
        </authorList>
    </citation>
    <scope>NUCLEOTIDE SEQUENCE</scope>
    <source>
        <strain evidence="1">ChiSjej2B20-17149</strain>
    </source>
</reference>
<reference evidence="1" key="2">
    <citation type="submission" date="2021-09" db="EMBL/GenBank/DDBJ databases">
        <authorList>
            <person name="Gilroy R."/>
        </authorList>
    </citation>
    <scope>NUCLEOTIDE SEQUENCE</scope>
    <source>
        <strain evidence="1">ChiSjej2B20-17149</strain>
    </source>
</reference>
<protein>
    <submittedName>
        <fullName evidence="1">Protein KlaA</fullName>
    </submittedName>
</protein>
<accession>A0A921NM50</accession>
<gene>
    <name evidence="1" type="ORF">K8W20_21605</name>
</gene>
<name>A0A921NM50_9PSED</name>
<sequence length="152" mass="16895">SEARKVSNRVKARVAEMDATIAKVGSDRSVISDYIQAGQEYLAENPDVGVPDPKAFAFDKARDRFQRRLSNLAALQVAREVSNNQIQLARSVACDMLDRHEQTDGVLVKVWRQFTLDLVTSKDLRPAQIAEAVKSHEALKRSLAEALTHHSA</sequence>
<dbReference type="EMBL" id="DYTS01000382">
    <property type="protein sequence ID" value="HJH21289.1"/>
    <property type="molecule type" value="Genomic_DNA"/>
</dbReference>
<proteinExistence type="predicted"/>
<comment type="caution">
    <text evidence="1">The sequence shown here is derived from an EMBL/GenBank/DDBJ whole genome shotgun (WGS) entry which is preliminary data.</text>
</comment>
<evidence type="ECO:0000313" key="2">
    <source>
        <dbReference type="Proteomes" id="UP000752172"/>
    </source>
</evidence>
<dbReference type="AlphaFoldDB" id="A0A921NM50"/>
<feature type="non-terminal residue" evidence="1">
    <location>
        <position position="1"/>
    </location>
</feature>
<organism evidence="1 2">
    <name type="scientific">Pseudomonas lactis</name>
    <dbReference type="NCBI Taxonomy" id="1615674"/>
    <lineage>
        <taxon>Bacteria</taxon>
        <taxon>Pseudomonadati</taxon>
        <taxon>Pseudomonadota</taxon>
        <taxon>Gammaproteobacteria</taxon>
        <taxon>Pseudomonadales</taxon>
        <taxon>Pseudomonadaceae</taxon>
        <taxon>Pseudomonas</taxon>
    </lineage>
</organism>
<dbReference type="Proteomes" id="UP000752172">
    <property type="component" value="Unassembled WGS sequence"/>
</dbReference>